<gene>
    <name evidence="16" type="ORF">EEDITHA_LOCUS7999</name>
</gene>
<dbReference type="FunFam" id="3.20.20.80:FF:000030">
    <property type="entry name" value="Lysosomal acid glucosylceramidase"/>
    <property type="match status" value="1"/>
</dbReference>
<dbReference type="GO" id="GO:0008202">
    <property type="term" value="P:steroid metabolic process"/>
    <property type="evidence" value="ECO:0007669"/>
    <property type="project" value="UniProtKB-ARBA"/>
</dbReference>
<dbReference type="GO" id="GO:0005774">
    <property type="term" value="C:vacuolar membrane"/>
    <property type="evidence" value="ECO:0007669"/>
    <property type="project" value="UniProtKB-ARBA"/>
</dbReference>
<dbReference type="SUPFAM" id="SSF51445">
    <property type="entry name" value="(Trans)glycosidases"/>
    <property type="match status" value="1"/>
</dbReference>
<protein>
    <recommendedName>
        <fullName evidence="5 12">Glucosylceramidase</fullName>
        <ecNumber evidence="5 12">3.2.1.45</ecNumber>
    </recommendedName>
</protein>
<dbReference type="GO" id="GO:0030163">
    <property type="term" value="P:protein catabolic process"/>
    <property type="evidence" value="ECO:0007669"/>
    <property type="project" value="UniProtKB-ARBA"/>
</dbReference>
<evidence type="ECO:0000256" key="2">
    <source>
        <dbReference type="ARBA" id="ARBA00004760"/>
    </source>
</evidence>
<evidence type="ECO:0000256" key="1">
    <source>
        <dbReference type="ARBA" id="ARBA00001013"/>
    </source>
</evidence>
<dbReference type="GO" id="GO:0005102">
    <property type="term" value="F:signaling receptor binding"/>
    <property type="evidence" value="ECO:0007669"/>
    <property type="project" value="UniProtKB-ARBA"/>
</dbReference>
<name>A0AAU9TZ23_EUPED</name>
<evidence type="ECO:0000313" key="16">
    <source>
        <dbReference type="EMBL" id="CAH2092218.1"/>
    </source>
</evidence>
<dbReference type="GO" id="GO:0006066">
    <property type="term" value="P:alcohol metabolic process"/>
    <property type="evidence" value="ECO:0007669"/>
    <property type="project" value="UniProtKB-ARBA"/>
</dbReference>
<keyword evidence="7 12" id="KW-0378">Hydrolase</keyword>
<feature type="domain" description="Glycosyl hydrolase family 30 beta sandwich" evidence="15">
    <location>
        <begin position="468"/>
        <end position="530"/>
    </location>
</feature>
<comment type="pathway">
    <text evidence="3">Sphingolipid metabolism.</text>
</comment>
<comment type="caution">
    <text evidence="16">The sequence shown here is derived from an EMBL/GenBank/DDBJ whole genome shotgun (WGS) entry which is preliminary data.</text>
</comment>
<dbReference type="EC" id="3.2.1.45" evidence="5 12"/>
<dbReference type="SUPFAM" id="SSF51011">
    <property type="entry name" value="Glycosyl hydrolase domain"/>
    <property type="match status" value="1"/>
</dbReference>
<dbReference type="Pfam" id="PF02055">
    <property type="entry name" value="Glyco_hydro_30"/>
    <property type="match status" value="1"/>
</dbReference>
<dbReference type="GO" id="GO:0006680">
    <property type="term" value="P:glucosylceramide catabolic process"/>
    <property type="evidence" value="ECO:0007669"/>
    <property type="project" value="UniProtKB-ARBA"/>
</dbReference>
<evidence type="ECO:0000256" key="9">
    <source>
        <dbReference type="ARBA" id="ARBA00023098"/>
    </source>
</evidence>
<dbReference type="GO" id="GO:0007040">
    <property type="term" value="P:lysosome organization"/>
    <property type="evidence" value="ECO:0007669"/>
    <property type="project" value="UniProtKB-ARBA"/>
</dbReference>
<comment type="catalytic activity">
    <reaction evidence="10">
        <text>a beta-D-glucosylceramide + H2O = an N-acyl-sphingoid base + D-glucose</text>
        <dbReference type="Rhea" id="RHEA:81447"/>
        <dbReference type="ChEBI" id="CHEBI:4167"/>
        <dbReference type="ChEBI" id="CHEBI:15377"/>
        <dbReference type="ChEBI" id="CHEBI:83264"/>
        <dbReference type="ChEBI" id="CHEBI:83273"/>
    </reaction>
    <physiologicalReaction direction="left-to-right" evidence="10">
        <dbReference type="Rhea" id="RHEA:81448"/>
    </physiologicalReaction>
</comment>
<dbReference type="PANTHER" id="PTHR11069:SF23">
    <property type="entry name" value="LYSOSOMAL ACID GLUCOSYLCERAMIDASE"/>
    <property type="match status" value="1"/>
</dbReference>
<dbReference type="Pfam" id="PF17189">
    <property type="entry name" value="Glyco_hydro_30C"/>
    <property type="match status" value="1"/>
</dbReference>
<reference evidence="16" key="1">
    <citation type="submission" date="2022-03" db="EMBL/GenBank/DDBJ databases">
        <authorList>
            <person name="Tunstrom K."/>
        </authorList>
    </citation>
    <scope>NUCLEOTIDE SEQUENCE</scope>
</reference>
<evidence type="ECO:0000256" key="7">
    <source>
        <dbReference type="ARBA" id="ARBA00022801"/>
    </source>
</evidence>
<keyword evidence="6 13" id="KW-0732">Signal</keyword>
<feature type="domain" description="Glycosyl hydrolase family 30 TIM-barrel" evidence="14">
    <location>
        <begin position="119"/>
        <end position="465"/>
    </location>
</feature>
<dbReference type="EMBL" id="CAKOGL010000011">
    <property type="protein sequence ID" value="CAH2092218.1"/>
    <property type="molecule type" value="Genomic_DNA"/>
</dbReference>
<evidence type="ECO:0000256" key="12">
    <source>
        <dbReference type="RuleBase" id="RU361188"/>
    </source>
</evidence>
<dbReference type="InterPro" id="IPR001139">
    <property type="entry name" value="Glyco_hydro_30"/>
</dbReference>
<evidence type="ECO:0000256" key="6">
    <source>
        <dbReference type="ARBA" id="ARBA00022729"/>
    </source>
</evidence>
<keyword evidence="9 12" id="KW-0443">Lipid metabolism</keyword>
<evidence type="ECO:0000256" key="4">
    <source>
        <dbReference type="ARBA" id="ARBA00005382"/>
    </source>
</evidence>
<proteinExistence type="inferred from homology"/>
<evidence type="ECO:0000256" key="8">
    <source>
        <dbReference type="ARBA" id="ARBA00022919"/>
    </source>
</evidence>
<evidence type="ECO:0000256" key="11">
    <source>
        <dbReference type="ARBA" id="ARBA00051345"/>
    </source>
</evidence>
<organism evidence="16 17">
    <name type="scientific">Euphydryas editha</name>
    <name type="common">Edith's checkerspot</name>
    <dbReference type="NCBI Taxonomy" id="104508"/>
    <lineage>
        <taxon>Eukaryota</taxon>
        <taxon>Metazoa</taxon>
        <taxon>Ecdysozoa</taxon>
        <taxon>Arthropoda</taxon>
        <taxon>Hexapoda</taxon>
        <taxon>Insecta</taxon>
        <taxon>Pterygota</taxon>
        <taxon>Neoptera</taxon>
        <taxon>Endopterygota</taxon>
        <taxon>Lepidoptera</taxon>
        <taxon>Glossata</taxon>
        <taxon>Ditrysia</taxon>
        <taxon>Papilionoidea</taxon>
        <taxon>Nymphalidae</taxon>
        <taxon>Nymphalinae</taxon>
        <taxon>Euphydryas</taxon>
    </lineage>
</organism>
<dbReference type="InterPro" id="IPR017853">
    <property type="entry name" value="GH"/>
</dbReference>
<sequence>MINKHLSIFLVKAVFLSSFSIGKCDQPCSARDVGIEGRSIVCVCNAAYCDTITRDEPAWNTYVAYTSTRDGKRFEKSTGPIRFLTNAKARNYGRSEKTQTRFANEASYRINSNTRYQKVEGFGGSVTDAASINWRKLSDSTQRHFINSYFGKEGIEYNMIRVPIGGADFSTHPYTYNESPWNDKTLSNYSLSAEDYFYKLPMIKQAQEVSTDEIKVTASTWSPPVWMKTNQAITGFAQLKPEFYQTYADYHLRFIEEYDKAEVKIWAITTTNEPINGIVPFVDFNSLGWLPSDLGRWVARNLGPTIRNSRFNDTLILAVDDQRYLVDIYLGGMALGDPKSLDYIDGIALHYYGNFIPAGILSNIQSRYPGKILLSTEACEGPMPWDIMQVKIGSWERAQRYTRHIIDDLNNFVVGWIDWNLCLDENGGPNWAHNYVDAPILVYGDRDEFIKQPIFYAMGHFSKFIPRGSQRVEVMRTSLGHVHNAAFITPQGNIVMVLQNLNQHEVQVNVALSLLRSAQITMEPESIKTIEFNV</sequence>
<comment type="similarity">
    <text evidence="4 12">Belongs to the glycosyl hydrolase 30 family.</text>
</comment>
<dbReference type="Gene3D" id="2.60.40.1180">
    <property type="entry name" value="Golgi alpha-mannosidase II"/>
    <property type="match status" value="1"/>
</dbReference>
<evidence type="ECO:0000259" key="14">
    <source>
        <dbReference type="Pfam" id="PF02055"/>
    </source>
</evidence>
<dbReference type="InterPro" id="IPR033453">
    <property type="entry name" value="Glyco_hydro_30_TIM-barrel"/>
</dbReference>
<dbReference type="GO" id="GO:0016241">
    <property type="term" value="P:regulation of macroautophagy"/>
    <property type="evidence" value="ECO:0007669"/>
    <property type="project" value="UniProtKB-ARBA"/>
</dbReference>
<dbReference type="PRINTS" id="PR00843">
    <property type="entry name" value="GLHYDRLASE30"/>
</dbReference>
<keyword evidence="17" id="KW-1185">Reference proteome</keyword>
<dbReference type="AlphaFoldDB" id="A0AAU9TZ23"/>
<evidence type="ECO:0000259" key="15">
    <source>
        <dbReference type="Pfam" id="PF17189"/>
    </source>
</evidence>
<accession>A0AAU9TZ23</accession>
<dbReference type="Gene3D" id="3.20.20.80">
    <property type="entry name" value="Glycosidases"/>
    <property type="match status" value="1"/>
</dbReference>
<dbReference type="InterPro" id="IPR013780">
    <property type="entry name" value="Glyco_hydro_b"/>
</dbReference>
<evidence type="ECO:0000256" key="10">
    <source>
        <dbReference type="ARBA" id="ARBA00050474"/>
    </source>
</evidence>
<dbReference type="GO" id="GO:0010605">
    <property type="term" value="P:negative regulation of macromolecule metabolic process"/>
    <property type="evidence" value="ECO:0007669"/>
    <property type="project" value="UniProtKB-ARBA"/>
</dbReference>
<evidence type="ECO:0000256" key="13">
    <source>
        <dbReference type="SAM" id="SignalP"/>
    </source>
</evidence>
<dbReference type="GO" id="GO:0016758">
    <property type="term" value="F:hexosyltransferase activity"/>
    <property type="evidence" value="ECO:0007669"/>
    <property type="project" value="UniProtKB-ARBA"/>
</dbReference>
<dbReference type="GO" id="GO:0051246">
    <property type="term" value="P:regulation of protein metabolic process"/>
    <property type="evidence" value="ECO:0007669"/>
    <property type="project" value="UniProtKB-ARBA"/>
</dbReference>
<evidence type="ECO:0000256" key="5">
    <source>
        <dbReference type="ARBA" id="ARBA00012658"/>
    </source>
</evidence>
<dbReference type="GO" id="GO:0006914">
    <property type="term" value="P:autophagy"/>
    <property type="evidence" value="ECO:0007669"/>
    <property type="project" value="UniProtKB-ARBA"/>
</dbReference>
<dbReference type="Proteomes" id="UP001153954">
    <property type="component" value="Unassembled WGS sequence"/>
</dbReference>
<dbReference type="GO" id="GO:0004348">
    <property type="term" value="F:glucosylceramidase activity"/>
    <property type="evidence" value="ECO:0007669"/>
    <property type="project" value="UniProtKB-EC"/>
</dbReference>
<feature type="chain" id="PRO_5043650613" description="Glucosylceramidase" evidence="13">
    <location>
        <begin position="25"/>
        <end position="534"/>
    </location>
</feature>
<dbReference type="GO" id="GO:0005764">
    <property type="term" value="C:lysosome"/>
    <property type="evidence" value="ECO:0007669"/>
    <property type="project" value="UniProtKB-ARBA"/>
</dbReference>
<comment type="catalytic activity">
    <reaction evidence="11">
        <text>an N-acyl-1-beta-D-glucosyl-15-methylhexadecasphing-4-enine + H2O = an N-acyl-15-methylhexadecasphing-4-enine + D-glucose</text>
        <dbReference type="Rhea" id="RHEA:34755"/>
        <dbReference type="ChEBI" id="CHEBI:4167"/>
        <dbReference type="ChEBI" id="CHEBI:15377"/>
        <dbReference type="ChEBI" id="CHEBI:70815"/>
        <dbReference type="ChEBI" id="CHEBI:70846"/>
    </reaction>
    <physiologicalReaction direction="left-to-right" evidence="11">
        <dbReference type="Rhea" id="RHEA:34756"/>
    </physiologicalReaction>
</comment>
<dbReference type="GO" id="GO:0042391">
    <property type="term" value="P:regulation of membrane potential"/>
    <property type="evidence" value="ECO:0007669"/>
    <property type="project" value="UniProtKB-ARBA"/>
</dbReference>
<evidence type="ECO:0000256" key="3">
    <source>
        <dbReference type="ARBA" id="ARBA00004991"/>
    </source>
</evidence>
<dbReference type="PANTHER" id="PTHR11069">
    <property type="entry name" value="GLUCOSYLCERAMIDASE"/>
    <property type="match status" value="1"/>
</dbReference>
<evidence type="ECO:0000313" key="17">
    <source>
        <dbReference type="Proteomes" id="UP001153954"/>
    </source>
</evidence>
<dbReference type="InterPro" id="IPR033452">
    <property type="entry name" value="GH30_C"/>
</dbReference>
<keyword evidence="8 12" id="KW-0746">Sphingolipid metabolism</keyword>
<comment type="pathway">
    <text evidence="2">Lipid metabolism; sphingolipid metabolism.</text>
</comment>
<keyword evidence="12" id="KW-0326">Glycosidase</keyword>
<dbReference type="GO" id="GO:0032006">
    <property type="term" value="P:regulation of TOR signaling"/>
    <property type="evidence" value="ECO:0007669"/>
    <property type="project" value="UniProtKB-ARBA"/>
</dbReference>
<comment type="catalytic activity">
    <reaction evidence="1">
        <text>a beta-D-glucosyl-(1&lt;-&gt;1')-N-acylsphing-4-enine + H2O = an N-acylsphing-4-enine + D-glucose</text>
        <dbReference type="Rhea" id="RHEA:13269"/>
        <dbReference type="ChEBI" id="CHEBI:4167"/>
        <dbReference type="ChEBI" id="CHEBI:15377"/>
        <dbReference type="ChEBI" id="CHEBI:22801"/>
        <dbReference type="ChEBI" id="CHEBI:52639"/>
        <dbReference type="EC" id="3.2.1.45"/>
    </reaction>
    <physiologicalReaction direction="left-to-right" evidence="1">
        <dbReference type="Rhea" id="RHEA:13270"/>
    </physiologicalReaction>
</comment>
<feature type="signal peptide" evidence="13">
    <location>
        <begin position="1"/>
        <end position="24"/>
    </location>
</feature>